<evidence type="ECO:0000256" key="2">
    <source>
        <dbReference type="RuleBase" id="RU363124"/>
    </source>
</evidence>
<evidence type="ECO:0000313" key="4">
    <source>
        <dbReference type="WBParaSite" id="PSAMB.scaffold6640size9069.g28851.t1"/>
    </source>
</evidence>
<accession>A0A914X712</accession>
<dbReference type="GO" id="GO:0005096">
    <property type="term" value="F:GTPase activator activity"/>
    <property type="evidence" value="ECO:0007669"/>
    <property type="project" value="UniProtKB-KW"/>
</dbReference>
<dbReference type="GO" id="GO:0007264">
    <property type="term" value="P:small GTPase-mediated signal transduction"/>
    <property type="evidence" value="ECO:0007669"/>
    <property type="project" value="InterPro"/>
</dbReference>
<dbReference type="GO" id="GO:0005737">
    <property type="term" value="C:cytoplasm"/>
    <property type="evidence" value="ECO:0007669"/>
    <property type="project" value="UniProtKB-SubCell"/>
</dbReference>
<dbReference type="InterPro" id="IPR000806">
    <property type="entry name" value="RabGDI"/>
</dbReference>
<name>A0A914X712_9BILA</name>
<dbReference type="GO" id="GO:0005093">
    <property type="term" value="F:Rab GDP-dissociation inhibitor activity"/>
    <property type="evidence" value="ECO:0007669"/>
    <property type="project" value="InterPro"/>
</dbReference>
<dbReference type="PRINTS" id="PR00892">
    <property type="entry name" value="RABGDI"/>
</dbReference>
<comment type="similarity">
    <text evidence="1 2">Belongs to the Rab GDI family.</text>
</comment>
<keyword evidence="2" id="KW-0343">GTPase activation</keyword>
<dbReference type="Proteomes" id="UP000887566">
    <property type="component" value="Unplaced"/>
</dbReference>
<dbReference type="Pfam" id="PF00996">
    <property type="entry name" value="GDI"/>
    <property type="match status" value="1"/>
</dbReference>
<proteinExistence type="inferred from homology"/>
<reference evidence="4" key="1">
    <citation type="submission" date="2022-11" db="UniProtKB">
        <authorList>
            <consortium name="WormBaseParasite"/>
        </authorList>
    </citation>
    <scope>IDENTIFICATION</scope>
</reference>
<dbReference type="AlphaFoldDB" id="A0A914X712"/>
<keyword evidence="3" id="KW-1185">Reference proteome</keyword>
<dbReference type="InterPro" id="IPR036188">
    <property type="entry name" value="FAD/NAD-bd_sf"/>
</dbReference>
<dbReference type="WBParaSite" id="PSAMB.scaffold6640size9069.g28851.t1">
    <property type="protein sequence ID" value="PSAMB.scaffold6640size9069.g28851.t1"/>
    <property type="gene ID" value="PSAMB.scaffold6640size9069.g28851"/>
</dbReference>
<evidence type="ECO:0000256" key="1">
    <source>
        <dbReference type="ARBA" id="ARBA00005593"/>
    </source>
</evidence>
<evidence type="ECO:0000313" key="3">
    <source>
        <dbReference type="Proteomes" id="UP000887566"/>
    </source>
</evidence>
<dbReference type="InterPro" id="IPR018203">
    <property type="entry name" value="GDP_dissociation_inhibitor"/>
</dbReference>
<dbReference type="Gene3D" id="3.50.50.60">
    <property type="entry name" value="FAD/NAD(P)-binding domain"/>
    <property type="match status" value="1"/>
</dbReference>
<dbReference type="SUPFAM" id="SSF51905">
    <property type="entry name" value="FAD/NAD(P)-binding domain"/>
    <property type="match status" value="1"/>
</dbReference>
<comment type="function">
    <text evidence="2">Regulates the GDP/GTP exchange reaction of most RAB proteins by inhibiting the dissociation of GDP from them, and the subsequent binding of GTP.</text>
</comment>
<comment type="subcellular location">
    <subcellularLocation>
        <location evidence="2">Cytoplasm</location>
    </subcellularLocation>
</comment>
<keyword evidence="2" id="KW-0963">Cytoplasm</keyword>
<sequence>IMFRFVCVSDVYEPIDDGLESQVFISKTYDPTSHFETTCTDVLDIFKRGTTQEFDFTKITHLSLEDNE</sequence>
<dbReference type="GO" id="GO:0015031">
    <property type="term" value="P:protein transport"/>
    <property type="evidence" value="ECO:0007669"/>
    <property type="project" value="InterPro"/>
</dbReference>
<organism evidence="3 4">
    <name type="scientific">Plectus sambesii</name>
    <dbReference type="NCBI Taxonomy" id="2011161"/>
    <lineage>
        <taxon>Eukaryota</taxon>
        <taxon>Metazoa</taxon>
        <taxon>Ecdysozoa</taxon>
        <taxon>Nematoda</taxon>
        <taxon>Chromadorea</taxon>
        <taxon>Plectida</taxon>
        <taxon>Plectina</taxon>
        <taxon>Plectoidea</taxon>
        <taxon>Plectidae</taxon>
        <taxon>Plectus</taxon>
    </lineage>
</organism>
<protein>
    <recommendedName>
        <fullName evidence="2">Rab GDP dissociation inhibitor</fullName>
    </recommendedName>
</protein>